<organism evidence="2 3">
    <name type="scientific">Phyllobacterium brassicacearum</name>
    <dbReference type="NCBI Taxonomy" id="314235"/>
    <lineage>
        <taxon>Bacteria</taxon>
        <taxon>Pseudomonadati</taxon>
        <taxon>Pseudomonadota</taxon>
        <taxon>Alphaproteobacteria</taxon>
        <taxon>Hyphomicrobiales</taxon>
        <taxon>Phyllobacteriaceae</taxon>
        <taxon>Phyllobacterium</taxon>
    </lineage>
</organism>
<dbReference type="EMBL" id="PGGO01000015">
    <property type="protein sequence ID" value="PSH66614.1"/>
    <property type="molecule type" value="Genomic_DNA"/>
</dbReference>
<dbReference type="AlphaFoldDB" id="A0A2P7BJG9"/>
<protein>
    <submittedName>
        <fullName evidence="2">Uncharacterized protein</fullName>
    </submittedName>
</protein>
<accession>A0A2P7BJG9</accession>
<name>A0A2P7BJG9_9HYPH</name>
<feature type="signal peptide" evidence="1">
    <location>
        <begin position="1"/>
        <end position="29"/>
    </location>
</feature>
<dbReference type="OrthoDB" id="7852244at2"/>
<keyword evidence="3" id="KW-1185">Reference proteome</keyword>
<proteinExistence type="predicted"/>
<dbReference type="RefSeq" id="WP_133624618.1">
    <property type="nucleotide sequence ID" value="NZ_PGGO01000015.1"/>
</dbReference>
<dbReference type="Proteomes" id="UP000241444">
    <property type="component" value="Unassembled WGS sequence"/>
</dbReference>
<dbReference type="PROSITE" id="PS51257">
    <property type="entry name" value="PROKAR_LIPOPROTEIN"/>
    <property type="match status" value="1"/>
</dbReference>
<gene>
    <name evidence="2" type="ORF">CU102_19075</name>
</gene>
<sequence>MAACARSHFVFAVTTLMAAASFVAAPAFAACTQDRAIYADRDDAYTLTFITVPENLPVMTSNEFSLQMNGSDLKMDGVVMWSDSVPRPNGIIMYRCPTGDVTGDELEQCTVWRGVIYALTEGADADLLPKAKEPAAQAILLPGFASSISGFNFKLEKPIETFPWEVFRFKECIPEQ</sequence>
<reference evidence="3" key="1">
    <citation type="submission" date="2017-11" db="EMBL/GenBank/DDBJ databases">
        <authorList>
            <person name="Kuznetsova I."/>
            <person name="Sazanova A."/>
            <person name="Chirak E."/>
            <person name="Safronova V."/>
            <person name="Willems A."/>
        </authorList>
    </citation>
    <scope>NUCLEOTIDE SEQUENCE [LARGE SCALE GENOMIC DNA]</scope>
    <source>
        <strain evidence="3">STM 196</strain>
    </source>
</reference>
<evidence type="ECO:0000313" key="3">
    <source>
        <dbReference type="Proteomes" id="UP000241444"/>
    </source>
</evidence>
<feature type="chain" id="PRO_5015140343" evidence="1">
    <location>
        <begin position="30"/>
        <end position="176"/>
    </location>
</feature>
<evidence type="ECO:0000313" key="2">
    <source>
        <dbReference type="EMBL" id="PSH66614.1"/>
    </source>
</evidence>
<keyword evidence="1" id="KW-0732">Signal</keyword>
<comment type="caution">
    <text evidence="2">The sequence shown here is derived from an EMBL/GenBank/DDBJ whole genome shotgun (WGS) entry which is preliminary data.</text>
</comment>
<evidence type="ECO:0000256" key="1">
    <source>
        <dbReference type="SAM" id="SignalP"/>
    </source>
</evidence>